<dbReference type="InterPro" id="IPR005119">
    <property type="entry name" value="LysR_subst-bd"/>
</dbReference>
<evidence type="ECO:0000313" key="6">
    <source>
        <dbReference type="EMBL" id="SEN36652.1"/>
    </source>
</evidence>
<dbReference type="GO" id="GO:0003700">
    <property type="term" value="F:DNA-binding transcription factor activity"/>
    <property type="evidence" value="ECO:0007669"/>
    <property type="project" value="InterPro"/>
</dbReference>
<dbReference type="Pfam" id="PF03466">
    <property type="entry name" value="LysR_substrate"/>
    <property type="match status" value="1"/>
</dbReference>
<comment type="similarity">
    <text evidence="1">Belongs to the LysR transcriptional regulatory family.</text>
</comment>
<dbReference type="AlphaFoldDB" id="A0A1H8FY82"/>
<dbReference type="GO" id="GO:0003677">
    <property type="term" value="F:DNA binding"/>
    <property type="evidence" value="ECO:0007669"/>
    <property type="project" value="UniProtKB-KW"/>
</dbReference>
<protein>
    <submittedName>
        <fullName evidence="6">DNA-binding transcriptional regulator, LysR family</fullName>
    </submittedName>
</protein>
<accession>A0A1H8FY82</accession>
<evidence type="ECO:0000256" key="3">
    <source>
        <dbReference type="ARBA" id="ARBA00023125"/>
    </source>
</evidence>
<keyword evidence="3 6" id="KW-0238">DNA-binding</keyword>
<evidence type="ECO:0000256" key="1">
    <source>
        <dbReference type="ARBA" id="ARBA00009437"/>
    </source>
</evidence>
<evidence type="ECO:0000313" key="7">
    <source>
        <dbReference type="Proteomes" id="UP000199206"/>
    </source>
</evidence>
<dbReference type="RefSeq" id="WP_093666130.1">
    <property type="nucleotide sequence ID" value="NZ_FOCF01000006.1"/>
</dbReference>
<keyword evidence="4" id="KW-0804">Transcription</keyword>
<reference evidence="7" key="1">
    <citation type="submission" date="2016-10" db="EMBL/GenBank/DDBJ databases">
        <authorList>
            <person name="Varghese N."/>
            <person name="Submissions S."/>
        </authorList>
    </citation>
    <scope>NUCLEOTIDE SEQUENCE [LARGE SCALE GENOMIC DNA]</scope>
    <source>
        <strain evidence="7">S6-262</strain>
    </source>
</reference>
<dbReference type="EMBL" id="FOCF01000006">
    <property type="protein sequence ID" value="SEN36652.1"/>
    <property type="molecule type" value="Genomic_DNA"/>
</dbReference>
<name>A0A1H8FY82_9SPHN</name>
<dbReference type="Proteomes" id="UP000199206">
    <property type="component" value="Unassembled WGS sequence"/>
</dbReference>
<feature type="domain" description="HTH lysR-type" evidence="5">
    <location>
        <begin position="2"/>
        <end position="59"/>
    </location>
</feature>
<dbReference type="PANTHER" id="PTHR30346:SF28">
    <property type="entry name" value="HTH-TYPE TRANSCRIPTIONAL REGULATOR CYNR"/>
    <property type="match status" value="1"/>
</dbReference>
<dbReference type="Gene3D" id="1.10.10.10">
    <property type="entry name" value="Winged helix-like DNA-binding domain superfamily/Winged helix DNA-binding domain"/>
    <property type="match status" value="1"/>
</dbReference>
<dbReference type="SUPFAM" id="SSF46785">
    <property type="entry name" value="Winged helix' DNA-binding domain"/>
    <property type="match status" value="1"/>
</dbReference>
<dbReference type="Gene3D" id="3.40.190.10">
    <property type="entry name" value="Periplasmic binding protein-like II"/>
    <property type="match status" value="2"/>
</dbReference>
<dbReference type="PROSITE" id="PS50931">
    <property type="entry name" value="HTH_LYSR"/>
    <property type="match status" value="1"/>
</dbReference>
<keyword evidence="7" id="KW-1185">Reference proteome</keyword>
<dbReference type="OrthoDB" id="9815174at2"/>
<dbReference type="GO" id="GO:0032993">
    <property type="term" value="C:protein-DNA complex"/>
    <property type="evidence" value="ECO:0007669"/>
    <property type="project" value="TreeGrafter"/>
</dbReference>
<organism evidence="6 7">
    <name type="scientific">Sphingomonas gellani</name>
    <dbReference type="NCBI Taxonomy" id="1166340"/>
    <lineage>
        <taxon>Bacteria</taxon>
        <taxon>Pseudomonadati</taxon>
        <taxon>Pseudomonadota</taxon>
        <taxon>Alphaproteobacteria</taxon>
        <taxon>Sphingomonadales</taxon>
        <taxon>Sphingomonadaceae</taxon>
        <taxon>Sphingomonas</taxon>
    </lineage>
</organism>
<evidence type="ECO:0000259" key="5">
    <source>
        <dbReference type="PROSITE" id="PS50931"/>
    </source>
</evidence>
<dbReference type="FunFam" id="1.10.10.10:FF:000001">
    <property type="entry name" value="LysR family transcriptional regulator"/>
    <property type="match status" value="1"/>
</dbReference>
<proteinExistence type="inferred from homology"/>
<evidence type="ECO:0000256" key="4">
    <source>
        <dbReference type="ARBA" id="ARBA00023163"/>
    </source>
</evidence>
<dbReference type="InterPro" id="IPR036388">
    <property type="entry name" value="WH-like_DNA-bd_sf"/>
</dbReference>
<dbReference type="PANTHER" id="PTHR30346">
    <property type="entry name" value="TRANSCRIPTIONAL DUAL REGULATOR HCAR-RELATED"/>
    <property type="match status" value="1"/>
</dbReference>
<gene>
    <name evidence="6" type="ORF">SAMN05192583_2620</name>
</gene>
<dbReference type="SUPFAM" id="SSF53850">
    <property type="entry name" value="Periplasmic binding protein-like II"/>
    <property type="match status" value="1"/>
</dbReference>
<dbReference type="PRINTS" id="PR00039">
    <property type="entry name" value="HTHLYSR"/>
</dbReference>
<sequence>MIDRYLLRYFLGVVEQGNFSRAAQHCGVSQPTLSVGISKLEGMLNCQLFDRTNRRVALTEAGSRFLHHARRIEAEFAAAAMSVVEHAPRTALRLGVLLSLPAAKLARALHDGMPEGMVAEVMEGRRADLSSLLGRGRVDAIVTLVAPDEPRTLAIGSEPYLMALAADHPLVRPDGAALDVRALAGDAMLVRRHCEALPAISSFFTGHGVRPRIAARTTNDERALAYVQSGLGVTMMPACFATAGVSMVALNGFAKTRTLGFQVAEGGERLIASKGILAPLARALRASLGLVSGGI</sequence>
<dbReference type="InterPro" id="IPR036390">
    <property type="entry name" value="WH_DNA-bd_sf"/>
</dbReference>
<dbReference type="InterPro" id="IPR000847">
    <property type="entry name" value="LysR_HTH_N"/>
</dbReference>
<dbReference type="CDD" id="cd05466">
    <property type="entry name" value="PBP2_LTTR_substrate"/>
    <property type="match status" value="1"/>
</dbReference>
<evidence type="ECO:0000256" key="2">
    <source>
        <dbReference type="ARBA" id="ARBA00023015"/>
    </source>
</evidence>
<dbReference type="STRING" id="1166340.SAMN05192583_2620"/>
<dbReference type="Pfam" id="PF00126">
    <property type="entry name" value="HTH_1"/>
    <property type="match status" value="1"/>
</dbReference>
<keyword evidence="2" id="KW-0805">Transcription regulation</keyword>